<evidence type="ECO:0000313" key="2">
    <source>
        <dbReference type="Proteomes" id="UP001056778"/>
    </source>
</evidence>
<comment type="caution">
    <text evidence="1">The sequence shown here is derived from an EMBL/GenBank/DDBJ whole genome shotgun (WGS) entry which is preliminary data.</text>
</comment>
<protein>
    <submittedName>
        <fullName evidence="1">Cuticle protein</fullName>
    </submittedName>
</protein>
<gene>
    <name evidence="1" type="ORF">MML48_3g00008699</name>
</gene>
<evidence type="ECO:0000313" key="1">
    <source>
        <dbReference type="EMBL" id="KAI4465162.1"/>
    </source>
</evidence>
<keyword evidence="2" id="KW-1185">Reference proteome</keyword>
<reference evidence="1" key="1">
    <citation type="submission" date="2022-04" db="EMBL/GenBank/DDBJ databases">
        <title>Chromosome-scale genome assembly of Holotrichia oblita Faldermann.</title>
        <authorList>
            <person name="Rongchong L."/>
        </authorList>
    </citation>
    <scope>NUCLEOTIDE SEQUENCE</scope>
    <source>
        <strain evidence="1">81SQS9</strain>
    </source>
</reference>
<proteinExistence type="predicted"/>
<accession>A0ACB9TEF0</accession>
<organism evidence="1 2">
    <name type="scientific">Holotrichia oblita</name>
    <name type="common">Chafer beetle</name>
    <dbReference type="NCBI Taxonomy" id="644536"/>
    <lineage>
        <taxon>Eukaryota</taxon>
        <taxon>Metazoa</taxon>
        <taxon>Ecdysozoa</taxon>
        <taxon>Arthropoda</taxon>
        <taxon>Hexapoda</taxon>
        <taxon>Insecta</taxon>
        <taxon>Pterygota</taxon>
        <taxon>Neoptera</taxon>
        <taxon>Endopterygota</taxon>
        <taxon>Coleoptera</taxon>
        <taxon>Polyphaga</taxon>
        <taxon>Scarabaeiformia</taxon>
        <taxon>Scarabaeidae</taxon>
        <taxon>Melolonthinae</taxon>
        <taxon>Holotrichia</taxon>
    </lineage>
</organism>
<dbReference type="Proteomes" id="UP001056778">
    <property type="component" value="Chromosome 3"/>
</dbReference>
<sequence>MDTNFIFQIIALAAIVAAVLAAPQQYEKDAVILRQDFDNIGIDQYSYAYETSNRISAQEQGHLQNAGTDHEAIAVRGQYSYVGPDGVTYTVSYIADENGFQPQGAHIPH</sequence>
<dbReference type="EMBL" id="CM043017">
    <property type="protein sequence ID" value="KAI4465162.1"/>
    <property type="molecule type" value="Genomic_DNA"/>
</dbReference>
<name>A0ACB9TEF0_HOLOL</name>